<dbReference type="HOGENOM" id="CLU_2807077_0_0_9"/>
<evidence type="ECO:0000313" key="2">
    <source>
        <dbReference type="Proteomes" id="UP000004625"/>
    </source>
</evidence>
<organism evidence="1 2">
    <name type="scientific">Lentilactobacillus parafarraginis F0439</name>
    <dbReference type="NCBI Taxonomy" id="797515"/>
    <lineage>
        <taxon>Bacteria</taxon>
        <taxon>Bacillati</taxon>
        <taxon>Bacillota</taxon>
        <taxon>Bacilli</taxon>
        <taxon>Lactobacillales</taxon>
        <taxon>Lactobacillaceae</taxon>
        <taxon>Lentilactobacillus</taxon>
    </lineage>
</organism>
<keyword evidence="2" id="KW-1185">Reference proteome</keyword>
<name>G9ZLA3_9LACO</name>
<dbReference type="EMBL" id="AGEY01000024">
    <property type="protein sequence ID" value="EHM00495.1"/>
    <property type="molecule type" value="Genomic_DNA"/>
</dbReference>
<evidence type="ECO:0000313" key="1">
    <source>
        <dbReference type="EMBL" id="EHM00495.1"/>
    </source>
</evidence>
<gene>
    <name evidence="1" type="ORF">HMPREF9103_00501</name>
</gene>
<proteinExistence type="predicted"/>
<accession>G9ZLA3</accession>
<dbReference type="AlphaFoldDB" id="G9ZLA3"/>
<sequence>MNQQKTLNWHFTKILHFLCISLLFKPAHHKIKVKLRNPLQTGSLNSPHPLTNTIIGTAPSLFRKWFQ</sequence>
<dbReference type="STRING" id="797515.HMPREF9103_00501"/>
<protein>
    <submittedName>
        <fullName evidence="1">Toxin-antitoxin system, toxin component, HicA domain protein</fullName>
    </submittedName>
</protein>
<comment type="caution">
    <text evidence="1">The sequence shown here is derived from an EMBL/GenBank/DDBJ whole genome shotgun (WGS) entry which is preliminary data.</text>
</comment>
<reference evidence="1 2" key="1">
    <citation type="submission" date="2011-09" db="EMBL/GenBank/DDBJ databases">
        <authorList>
            <person name="Weinstock G."/>
            <person name="Sodergren E."/>
            <person name="Clifton S."/>
            <person name="Fulton L."/>
            <person name="Fulton B."/>
            <person name="Courtney L."/>
            <person name="Fronick C."/>
            <person name="Harrison M."/>
            <person name="Strong C."/>
            <person name="Farmer C."/>
            <person name="Delahaunty K."/>
            <person name="Markovic C."/>
            <person name="Hall O."/>
            <person name="Minx P."/>
            <person name="Tomlinson C."/>
            <person name="Mitreva M."/>
            <person name="Hou S."/>
            <person name="Chen J."/>
            <person name="Wollam A."/>
            <person name="Pepin K.H."/>
            <person name="Johnson M."/>
            <person name="Bhonagiri V."/>
            <person name="Zhang X."/>
            <person name="Suruliraj S."/>
            <person name="Warren W."/>
            <person name="Chinwalla A."/>
            <person name="Mardis E.R."/>
            <person name="Wilson R.K."/>
        </authorList>
    </citation>
    <scope>NUCLEOTIDE SEQUENCE [LARGE SCALE GENOMIC DNA]</scope>
    <source>
        <strain evidence="1 2">F0439</strain>
    </source>
</reference>
<dbReference type="Proteomes" id="UP000004625">
    <property type="component" value="Unassembled WGS sequence"/>
</dbReference>